<dbReference type="InterPro" id="IPR010840">
    <property type="entry name" value="YqiJ_OB"/>
</dbReference>
<keyword evidence="5" id="KW-1185">Reference proteome</keyword>
<reference evidence="5" key="1">
    <citation type="journal article" date="2019" name="Int. J. Syst. Evol. Microbiol.">
        <title>The Global Catalogue of Microorganisms (GCM) 10K type strain sequencing project: providing services to taxonomists for standard genome sequencing and annotation.</title>
        <authorList>
            <consortium name="The Broad Institute Genomics Platform"/>
            <consortium name="The Broad Institute Genome Sequencing Center for Infectious Disease"/>
            <person name="Wu L."/>
            <person name="Ma J."/>
        </authorList>
    </citation>
    <scope>NUCLEOTIDE SEQUENCE [LARGE SCALE GENOMIC DNA]</scope>
    <source>
        <strain evidence="5">Q85</strain>
    </source>
</reference>
<keyword evidence="1" id="KW-0812">Transmembrane</keyword>
<name>A0ABW4NE25_9SPHN</name>
<feature type="transmembrane region" description="Helical" evidence="1">
    <location>
        <begin position="55"/>
        <end position="75"/>
    </location>
</feature>
<gene>
    <name evidence="4" type="ORF">ACFSC3_12535</name>
</gene>
<feature type="domain" description="Inner membrane protein YqiJ N-terminal" evidence="3">
    <location>
        <begin position="10"/>
        <end position="104"/>
    </location>
</feature>
<dbReference type="Proteomes" id="UP001597283">
    <property type="component" value="Unassembled WGS sequence"/>
</dbReference>
<dbReference type="RefSeq" id="WP_380940784.1">
    <property type="nucleotide sequence ID" value="NZ_JBHUFC010000003.1"/>
</dbReference>
<proteinExistence type="predicted"/>
<feature type="transmembrane region" description="Helical" evidence="1">
    <location>
        <begin position="87"/>
        <end position="108"/>
    </location>
</feature>
<dbReference type="Pfam" id="PF21001">
    <property type="entry name" value="YqiJ_N"/>
    <property type="match status" value="1"/>
</dbReference>
<comment type="caution">
    <text evidence="4">The sequence shown here is derived from an EMBL/GenBank/DDBJ whole genome shotgun (WGS) entry which is preliminary data.</text>
</comment>
<dbReference type="EMBL" id="JBHUFC010000003">
    <property type="protein sequence ID" value="MFD1788400.1"/>
    <property type="molecule type" value="Genomic_DNA"/>
</dbReference>
<feature type="domain" description="Inner membrane protein YqiJ OB-fold" evidence="2">
    <location>
        <begin position="128"/>
        <end position="190"/>
    </location>
</feature>
<evidence type="ECO:0000256" key="1">
    <source>
        <dbReference type="SAM" id="Phobius"/>
    </source>
</evidence>
<sequence>MFEFLGASQNVLFSAAIVLMLLIGIVQAIGFAPVDTGFDADFDSDLLGWLGVGRVPLLVLLVLYLASFGLIGLIGQQLSHDLLGGLQPLWIAAPIAAVAALPATGLVARMVGGLVPQDHTTAIAIEDLVGRPATIQIGRAMPGSPARARVVDRFGQAHHVMVEPDNSGQAFVEGETVLLVRREGDSFRAIARGDHLLPGLDR</sequence>
<organism evidence="4 5">
    <name type="scientific">Sphingomonas floccifaciens</name>
    <dbReference type="NCBI Taxonomy" id="1844115"/>
    <lineage>
        <taxon>Bacteria</taxon>
        <taxon>Pseudomonadati</taxon>
        <taxon>Pseudomonadota</taxon>
        <taxon>Alphaproteobacteria</taxon>
        <taxon>Sphingomonadales</taxon>
        <taxon>Sphingomonadaceae</taxon>
        <taxon>Sphingomonas</taxon>
    </lineage>
</organism>
<evidence type="ECO:0000313" key="4">
    <source>
        <dbReference type="EMBL" id="MFD1788400.1"/>
    </source>
</evidence>
<accession>A0ABW4NE25</accession>
<keyword evidence="1" id="KW-1133">Transmembrane helix</keyword>
<protein>
    <submittedName>
        <fullName evidence="4">OB-fold-containig protein</fullName>
    </submittedName>
</protein>
<evidence type="ECO:0000313" key="5">
    <source>
        <dbReference type="Proteomes" id="UP001597283"/>
    </source>
</evidence>
<evidence type="ECO:0000259" key="3">
    <source>
        <dbReference type="Pfam" id="PF21001"/>
    </source>
</evidence>
<dbReference type="InterPro" id="IPR048376">
    <property type="entry name" value="YqiJ_N"/>
</dbReference>
<dbReference type="Pfam" id="PF07290">
    <property type="entry name" value="YqiJ_OB"/>
    <property type="match status" value="1"/>
</dbReference>
<evidence type="ECO:0000259" key="2">
    <source>
        <dbReference type="Pfam" id="PF07290"/>
    </source>
</evidence>
<keyword evidence="1" id="KW-0472">Membrane</keyword>
<feature type="transmembrane region" description="Helical" evidence="1">
    <location>
        <begin position="12"/>
        <end position="34"/>
    </location>
</feature>